<evidence type="ECO:0000256" key="1">
    <source>
        <dbReference type="SAM" id="MobiDB-lite"/>
    </source>
</evidence>
<dbReference type="EMBL" id="JADNYJ010000001">
    <property type="protein sequence ID" value="KAF8914279.1"/>
    <property type="molecule type" value="Genomic_DNA"/>
</dbReference>
<accession>A0A9P5TU46</accession>
<keyword evidence="3" id="KW-1185">Reference proteome</keyword>
<protein>
    <submittedName>
        <fullName evidence="2">Uncharacterized protein</fullName>
    </submittedName>
</protein>
<evidence type="ECO:0000313" key="3">
    <source>
        <dbReference type="Proteomes" id="UP000724874"/>
    </source>
</evidence>
<dbReference type="Proteomes" id="UP000724874">
    <property type="component" value="Unassembled WGS sequence"/>
</dbReference>
<proteinExistence type="predicted"/>
<gene>
    <name evidence="2" type="ORF">CPB84DRAFT_1742069</name>
</gene>
<feature type="compositionally biased region" description="Acidic residues" evidence="1">
    <location>
        <begin position="311"/>
        <end position="324"/>
    </location>
</feature>
<dbReference type="OrthoDB" id="3052561at2759"/>
<name>A0A9P5TU46_GYMJU</name>
<comment type="caution">
    <text evidence="2">The sequence shown here is derived from an EMBL/GenBank/DDBJ whole genome shotgun (WGS) entry which is preliminary data.</text>
</comment>
<organism evidence="2 3">
    <name type="scientific">Gymnopilus junonius</name>
    <name type="common">Spectacular rustgill mushroom</name>
    <name type="synonym">Gymnopilus spectabilis subsp. junonius</name>
    <dbReference type="NCBI Taxonomy" id="109634"/>
    <lineage>
        <taxon>Eukaryota</taxon>
        <taxon>Fungi</taxon>
        <taxon>Dikarya</taxon>
        <taxon>Basidiomycota</taxon>
        <taxon>Agaricomycotina</taxon>
        <taxon>Agaricomycetes</taxon>
        <taxon>Agaricomycetidae</taxon>
        <taxon>Agaricales</taxon>
        <taxon>Agaricineae</taxon>
        <taxon>Hymenogastraceae</taxon>
        <taxon>Gymnopilus</taxon>
    </lineage>
</organism>
<feature type="region of interest" description="Disordered" evidence="1">
    <location>
        <begin position="284"/>
        <end position="324"/>
    </location>
</feature>
<reference evidence="2" key="1">
    <citation type="submission" date="2020-11" db="EMBL/GenBank/DDBJ databases">
        <authorList>
            <consortium name="DOE Joint Genome Institute"/>
            <person name="Ahrendt S."/>
            <person name="Riley R."/>
            <person name="Andreopoulos W."/>
            <person name="LaButti K."/>
            <person name="Pangilinan J."/>
            <person name="Ruiz-duenas F.J."/>
            <person name="Barrasa J.M."/>
            <person name="Sanchez-Garcia M."/>
            <person name="Camarero S."/>
            <person name="Miyauchi S."/>
            <person name="Serrano A."/>
            <person name="Linde D."/>
            <person name="Babiker R."/>
            <person name="Drula E."/>
            <person name="Ayuso-Fernandez I."/>
            <person name="Pacheco R."/>
            <person name="Padilla G."/>
            <person name="Ferreira P."/>
            <person name="Barriuso J."/>
            <person name="Kellner H."/>
            <person name="Castanera R."/>
            <person name="Alfaro M."/>
            <person name="Ramirez L."/>
            <person name="Pisabarro A.G."/>
            <person name="Kuo A."/>
            <person name="Tritt A."/>
            <person name="Lipzen A."/>
            <person name="He G."/>
            <person name="Yan M."/>
            <person name="Ng V."/>
            <person name="Cullen D."/>
            <person name="Martin F."/>
            <person name="Rosso M.-N."/>
            <person name="Henrissat B."/>
            <person name="Hibbett D."/>
            <person name="Martinez A.T."/>
            <person name="Grigoriev I.V."/>
        </authorList>
    </citation>
    <scope>NUCLEOTIDE SEQUENCE</scope>
    <source>
        <strain evidence="2">AH 44721</strain>
    </source>
</reference>
<sequence length="324" mass="37145">MATLGRTRTSNKHFVRFGSPDSIDANYGSDAGDIIDEQDCQDIDEVADWLLQPVPPSPKEGENPFDIFSTPGAFLYQLFHIVLVYFNLLPPCAPYPILLPRKSAPRLPPPQPPRTIDGKIFHKIISPTAFIPDDETEYVIHPTPGTNQHPIHIPVTNDISYEKLRLHKKGMLRIYRVSRDPVIRLQFSSQVLALHLSGDVVRMPVDEDDTVAVFRHGYRLWDFFQKDEVWYLVATNTYTLREVIERCQYVQPRLAIRLTKPLWRTMRWILSVFVPWMAPPGRPINRPPRPCQDDFNDGFFSEPDIGSGDWTTDDSDSDSDSDSD</sequence>
<dbReference type="AlphaFoldDB" id="A0A9P5TU46"/>
<evidence type="ECO:0000313" key="2">
    <source>
        <dbReference type="EMBL" id="KAF8914279.1"/>
    </source>
</evidence>